<proteinExistence type="predicted"/>
<reference evidence="3 4" key="1">
    <citation type="submission" date="2023-08" db="EMBL/GenBank/DDBJ databases">
        <title>Black Yeasts Isolated from many extreme environments.</title>
        <authorList>
            <person name="Coleine C."/>
            <person name="Stajich J.E."/>
            <person name="Selbmann L."/>
        </authorList>
    </citation>
    <scope>NUCLEOTIDE SEQUENCE [LARGE SCALE GENOMIC DNA]</scope>
    <source>
        <strain evidence="3 4">CCFEE 5885</strain>
    </source>
</reference>
<feature type="region of interest" description="Disordered" evidence="1">
    <location>
        <begin position="64"/>
        <end position="95"/>
    </location>
</feature>
<organism evidence="3 4">
    <name type="scientific">Lithohypha guttulata</name>
    <dbReference type="NCBI Taxonomy" id="1690604"/>
    <lineage>
        <taxon>Eukaryota</taxon>
        <taxon>Fungi</taxon>
        <taxon>Dikarya</taxon>
        <taxon>Ascomycota</taxon>
        <taxon>Pezizomycotina</taxon>
        <taxon>Eurotiomycetes</taxon>
        <taxon>Chaetothyriomycetidae</taxon>
        <taxon>Chaetothyriales</taxon>
        <taxon>Trichomeriaceae</taxon>
        <taxon>Lithohypha</taxon>
    </lineage>
</organism>
<comment type="caution">
    <text evidence="3">The sequence shown here is derived from an EMBL/GenBank/DDBJ whole genome shotgun (WGS) entry which is preliminary data.</text>
</comment>
<dbReference type="Proteomes" id="UP001345013">
    <property type="component" value="Unassembled WGS sequence"/>
</dbReference>
<feature type="region of interest" description="Disordered" evidence="1">
    <location>
        <begin position="700"/>
        <end position="722"/>
    </location>
</feature>
<dbReference type="InterPro" id="IPR010730">
    <property type="entry name" value="HET"/>
</dbReference>
<evidence type="ECO:0000256" key="1">
    <source>
        <dbReference type="SAM" id="MobiDB-lite"/>
    </source>
</evidence>
<dbReference type="PANTHER" id="PTHR33112">
    <property type="entry name" value="DOMAIN PROTEIN, PUTATIVE-RELATED"/>
    <property type="match status" value="1"/>
</dbReference>
<gene>
    <name evidence="3" type="ORF">LTR24_007260</name>
</gene>
<feature type="region of interest" description="Disordered" evidence="1">
    <location>
        <begin position="745"/>
        <end position="792"/>
    </location>
</feature>
<evidence type="ECO:0000313" key="4">
    <source>
        <dbReference type="Proteomes" id="UP001345013"/>
    </source>
</evidence>
<feature type="compositionally biased region" description="Basic and acidic residues" evidence="1">
    <location>
        <begin position="700"/>
        <end position="710"/>
    </location>
</feature>
<feature type="domain" description="Heterokaryon incompatibility" evidence="2">
    <location>
        <begin position="304"/>
        <end position="453"/>
    </location>
</feature>
<feature type="compositionally biased region" description="Low complexity" evidence="1">
    <location>
        <begin position="770"/>
        <end position="790"/>
    </location>
</feature>
<feature type="compositionally biased region" description="Polar residues" evidence="1">
    <location>
        <begin position="747"/>
        <end position="763"/>
    </location>
</feature>
<dbReference type="Pfam" id="PF06985">
    <property type="entry name" value="HET"/>
    <property type="match status" value="1"/>
</dbReference>
<dbReference type="PANTHER" id="PTHR33112:SF10">
    <property type="entry name" value="TOL"/>
    <property type="match status" value="1"/>
</dbReference>
<sequence length="890" mass="99178">MPRWDCGNLQMRRQRKVNSLRRHYNDSNLSAQRLNTGGRVHWAAAEPRFASPLSYASKRKSAVRHSGLWPRSSNNARATSPQASKSQADTQARKTSLGFDPARHLSRVPTGLCSRCFEIALWHFQSDRAQIQHHSNFVELVNSARTCVLCLIFAKQAPVPPPTANYTYDGTKQIVLTATNRKPALNVGCPGLALENLVVHLPVIRKDNQQSLILPAQAQLVAEQHSSAAKSGDVVRRRTYGGTKTDCAVDWLSECVMNHKECRKSTDLIGSLMYAVPPRLLDLGSGEASTIRLFETDHNFASPYVALTYTRGDAKIFSTSKANATAREHFINVEKFNKTFRQAISIARQLGFRYLWIDAFCIIMDDPADRTKHVPRMGIIFHNAALTLSAAVSATADEGLIRYKGKALPEAKIPYRTKDGIPLGHFHVTNYKPRGFNEDITQGDLNSRAWCLQARALSRRTLHFGHDQLFWECDAGVWSEDSSLQCLAASLGDPMVEWRAGLVKYKRAKEPEPEQSTVTRKTTRPTSADLAIPKIYALWYSLVAQYTSRILPREKDKSSAIAGLAYVFACLISQRQTVTGPSKPRGDSYICGLWQNDLPFGLLWSSGSFHQWRNKFVKYPSTPRAPSWSWLSVDGPLQWPDGVVFSSGSFTGRSFMKVLQVGSHYDRRTDHQFSTLRVRGKMALLSKLYGFRTEDVEWKRATREQDEQKHGGSTGQLEGPINIPCAMFDSSEVARVWTMLHGATVDRPSTGSSSADQTQTTHGKGQGIFSRSNSKSHSSRQQQTSTTAQSKVAHDQQKDFVALLVIPAGCSRADCQEHSFEASRLSATLPLPADEAFRAKNNCGQGLAYALILYPSSIGEGLFRRVGIAQVRIADFATVERRRDREVVIV</sequence>
<name>A0ABR0K3J8_9EURO</name>
<feature type="compositionally biased region" description="Polar residues" evidence="1">
    <location>
        <begin position="71"/>
        <end position="94"/>
    </location>
</feature>
<protein>
    <recommendedName>
        <fullName evidence="2">Heterokaryon incompatibility domain-containing protein</fullName>
    </recommendedName>
</protein>
<evidence type="ECO:0000313" key="3">
    <source>
        <dbReference type="EMBL" id="KAK5085055.1"/>
    </source>
</evidence>
<dbReference type="EMBL" id="JAVRRG010000106">
    <property type="protein sequence ID" value="KAK5085055.1"/>
    <property type="molecule type" value="Genomic_DNA"/>
</dbReference>
<keyword evidence="4" id="KW-1185">Reference proteome</keyword>
<evidence type="ECO:0000259" key="2">
    <source>
        <dbReference type="Pfam" id="PF06985"/>
    </source>
</evidence>
<accession>A0ABR0K3J8</accession>